<reference evidence="2" key="1">
    <citation type="thesis" date="2020" institute="ProQuest LLC" country="789 East Eisenhower Parkway, Ann Arbor, MI, USA">
        <title>Comparative Genomics and Chromosome Evolution.</title>
        <authorList>
            <person name="Mudd A.B."/>
        </authorList>
    </citation>
    <scope>NUCLEOTIDE SEQUENCE</scope>
    <source>
        <strain evidence="2">1538</strain>
        <tissue evidence="2">Blood</tissue>
    </source>
</reference>
<feature type="compositionally biased region" description="Polar residues" evidence="1">
    <location>
        <begin position="14"/>
        <end position="40"/>
    </location>
</feature>
<dbReference type="EMBL" id="DYDO01000005">
    <property type="protein sequence ID" value="DBA25008.1"/>
    <property type="molecule type" value="Genomic_DNA"/>
</dbReference>
<dbReference type="Proteomes" id="UP001181693">
    <property type="component" value="Unassembled WGS sequence"/>
</dbReference>
<dbReference type="AlphaFoldDB" id="A0AAV3AIC2"/>
<feature type="region of interest" description="Disordered" evidence="1">
    <location>
        <begin position="70"/>
        <end position="94"/>
    </location>
</feature>
<gene>
    <name evidence="2" type="ORF">GDO54_012581</name>
</gene>
<dbReference type="GO" id="GO:0005813">
    <property type="term" value="C:centrosome"/>
    <property type="evidence" value="ECO:0007669"/>
    <property type="project" value="TreeGrafter"/>
</dbReference>
<dbReference type="EMBL" id="DYDO01000005">
    <property type="protein sequence ID" value="DBA25007.1"/>
    <property type="molecule type" value="Genomic_DNA"/>
</dbReference>
<dbReference type="PANTHER" id="PTHR31393">
    <property type="entry name" value="C5ORF31"/>
    <property type="match status" value="1"/>
</dbReference>
<dbReference type="InterPro" id="IPR027886">
    <property type="entry name" value="SPMIP4"/>
</dbReference>
<dbReference type="Pfam" id="PF15093">
    <property type="entry name" value="SPMIP4-like"/>
    <property type="match status" value="1"/>
</dbReference>
<feature type="region of interest" description="Disordered" evidence="1">
    <location>
        <begin position="13"/>
        <end position="50"/>
    </location>
</feature>
<dbReference type="PANTHER" id="PTHR31393:SF2">
    <property type="entry name" value="CHROMOSOME 7 OPEN READING FRAME 31"/>
    <property type="match status" value="1"/>
</dbReference>
<sequence length="556" mass="63586">MAVQYDLSHYYRQTEGTQDLSPTLQSSELLTPQQIPQRPTVSPERYGEYRSSTPAVLRLPWGREREYGGIGAVSLPPDQRPKTEPPPLEAKGHKHYGYGGDPWPRGLPIQQYYDLTDLKKSAVRASDDLYPKPPAASLSEKQIEANFPAEHPYHSHISKFAVFPSFRPADEPMRCHTPLHPQTPACGHPTLVLKKTKGNPYRHEVITIPSDSQKVALTWPGQQGYYHFPKFHNKNCQIYYPSPPKTVAPNPLYKTYEETPSDRTLNLQRNLIKSQWLTTYTRNFTGRGEMNPLQLDDYYEKVIGNITGKTDENTEMKPAFLSSVLQARPIEGRIARLLQGRRILVKKEEPESETVECKTNSHDEVETVNSSCTSDTYGNIVDTNERKNTKRLSSTQEHMEPDLRKITDTEKTDALYRRQLTPAPTPYDSEYKPVHEKLPGEQNLNIVCEKPSEFNKPFLKRCFSSQEACSRKPLDTHSVIGQYVNQNILRAQNAMHSVGKTLPCATLLELQDSFSRSAAHKTFQQNFPEKEKDLRENCHSGRKHNFYGFRSIYSHN</sequence>
<organism evidence="2 3">
    <name type="scientific">Pyxicephalus adspersus</name>
    <name type="common">African bullfrog</name>
    <dbReference type="NCBI Taxonomy" id="30357"/>
    <lineage>
        <taxon>Eukaryota</taxon>
        <taxon>Metazoa</taxon>
        <taxon>Chordata</taxon>
        <taxon>Craniata</taxon>
        <taxon>Vertebrata</taxon>
        <taxon>Euteleostomi</taxon>
        <taxon>Amphibia</taxon>
        <taxon>Batrachia</taxon>
        <taxon>Anura</taxon>
        <taxon>Neobatrachia</taxon>
        <taxon>Ranoidea</taxon>
        <taxon>Pyxicephalidae</taxon>
        <taxon>Pyxicephalinae</taxon>
        <taxon>Pyxicephalus</taxon>
    </lineage>
</organism>
<accession>A0AAV3AIC2</accession>
<evidence type="ECO:0000313" key="2">
    <source>
        <dbReference type="EMBL" id="DBA25008.1"/>
    </source>
</evidence>
<evidence type="ECO:0000313" key="3">
    <source>
        <dbReference type="Proteomes" id="UP001181693"/>
    </source>
</evidence>
<comment type="caution">
    <text evidence="2">The sequence shown here is derived from an EMBL/GenBank/DDBJ whole genome shotgun (WGS) entry which is preliminary data.</text>
</comment>
<evidence type="ECO:0000256" key="1">
    <source>
        <dbReference type="SAM" id="MobiDB-lite"/>
    </source>
</evidence>
<protein>
    <submittedName>
        <fullName evidence="2">Uncharacterized protein</fullName>
    </submittedName>
</protein>
<name>A0AAV3AIC2_PYXAD</name>
<proteinExistence type="predicted"/>
<keyword evidence="3" id="KW-1185">Reference proteome</keyword>